<protein>
    <submittedName>
        <fullName evidence="1">Uncharacterized protein</fullName>
    </submittedName>
</protein>
<dbReference type="EMBL" id="KV922019">
    <property type="protein sequence ID" value="ORE03066.1"/>
    <property type="molecule type" value="Genomic_DNA"/>
</dbReference>
<dbReference type="AlphaFoldDB" id="A0A1X0QTK4"/>
<feature type="non-terminal residue" evidence="1">
    <location>
        <position position="1"/>
    </location>
</feature>
<gene>
    <name evidence="1" type="ORF">BCV72DRAFT_181847</name>
</gene>
<sequence length="59" mass="6978">IPKTPLWKRCVQYTDILGKRLLKKIRLQYLQDNLEQRRTARSSNLLSLCRPTISLDPIL</sequence>
<proteinExistence type="predicted"/>
<accession>A0A1X0QTK4</accession>
<evidence type="ECO:0000313" key="1">
    <source>
        <dbReference type="EMBL" id="ORE03066.1"/>
    </source>
</evidence>
<dbReference type="VEuPathDB" id="FungiDB:BCV72DRAFT_181847"/>
<reference evidence="1" key="1">
    <citation type="journal article" date="2016" name="Proc. Natl. Acad. Sci. U.S.A.">
        <title>Lipid metabolic changes in an early divergent fungus govern the establishment of a mutualistic symbiosis with endobacteria.</title>
        <authorList>
            <person name="Lastovetsky O.A."/>
            <person name="Gaspar M.L."/>
            <person name="Mondo S.J."/>
            <person name="LaButti K.M."/>
            <person name="Sandor L."/>
            <person name="Grigoriev I.V."/>
            <person name="Henry S.A."/>
            <person name="Pawlowska T.E."/>
        </authorList>
    </citation>
    <scope>NUCLEOTIDE SEQUENCE [LARGE SCALE GENOMIC DNA]</scope>
    <source>
        <strain evidence="1">ATCC 52814</strain>
    </source>
</reference>
<feature type="non-terminal residue" evidence="1">
    <location>
        <position position="59"/>
    </location>
</feature>
<dbReference type="Proteomes" id="UP000242414">
    <property type="component" value="Unassembled WGS sequence"/>
</dbReference>
<name>A0A1X0QTK4_RHIZD</name>
<organism evidence="1">
    <name type="scientific">Rhizopus microsporus var. microsporus</name>
    <dbReference type="NCBI Taxonomy" id="86635"/>
    <lineage>
        <taxon>Eukaryota</taxon>
        <taxon>Fungi</taxon>
        <taxon>Fungi incertae sedis</taxon>
        <taxon>Mucoromycota</taxon>
        <taxon>Mucoromycotina</taxon>
        <taxon>Mucoromycetes</taxon>
        <taxon>Mucorales</taxon>
        <taxon>Mucorineae</taxon>
        <taxon>Rhizopodaceae</taxon>
        <taxon>Rhizopus</taxon>
    </lineage>
</organism>